<dbReference type="PANTHER" id="PTHR32343">
    <property type="entry name" value="SERINE/ARGININE-RICH SPLICING FACTOR"/>
    <property type="match status" value="1"/>
</dbReference>
<sequence>MDAPSFPLLLPTSSLTSTYWNHHISHSMLKLLEKALIILSSLNTEKIEDGEEVAVEEVEDEQSKMEGMASIALLLDGSHTEVNILFSTNFCPWVRTVKVINVSLSASEQDIKEFFSFSGDIEYIEMKSENERAQNAFVTFKEPQGAETAVLLSGATIVNQSVTIVLAPEYTLPPFTTTLSDQQNTATGGQGVGGAESAVQKAEDVVSSMLAKGFILGKDAVNKAKLFDEKVQFTSTAAAKAATIDQKIGLTEKINLGTTLVNEKVKEMDQKFQVSEKTKTAFATAEQTVSVAGSALMKNRYVLTGTAWVAGAFSRVTKAAGEVGQKTMEKVAVEEQAAGTGTTRTTHQEPPPTSTHPATS</sequence>
<evidence type="ECO:0000313" key="5">
    <source>
        <dbReference type="Proteomes" id="UP000235145"/>
    </source>
</evidence>
<protein>
    <recommendedName>
        <fullName evidence="3">RRM domain-containing protein</fullName>
    </recommendedName>
</protein>
<evidence type="ECO:0000256" key="1">
    <source>
        <dbReference type="PROSITE-ProRule" id="PRU00176"/>
    </source>
</evidence>
<dbReference type="SMART" id="SM00360">
    <property type="entry name" value="RRM"/>
    <property type="match status" value="1"/>
</dbReference>
<dbReference type="Gene3D" id="3.30.70.330">
    <property type="match status" value="1"/>
</dbReference>
<feature type="region of interest" description="Disordered" evidence="2">
    <location>
        <begin position="333"/>
        <end position="360"/>
    </location>
</feature>
<reference evidence="4 5" key="1">
    <citation type="journal article" date="2017" name="Nat. Commun.">
        <title>Genome assembly with in vitro proximity ligation data and whole-genome triplication in lettuce.</title>
        <authorList>
            <person name="Reyes-Chin-Wo S."/>
            <person name="Wang Z."/>
            <person name="Yang X."/>
            <person name="Kozik A."/>
            <person name="Arikit S."/>
            <person name="Song C."/>
            <person name="Xia L."/>
            <person name="Froenicke L."/>
            <person name="Lavelle D.O."/>
            <person name="Truco M.J."/>
            <person name="Xia R."/>
            <person name="Zhu S."/>
            <person name="Xu C."/>
            <person name="Xu H."/>
            <person name="Xu X."/>
            <person name="Cox K."/>
            <person name="Korf I."/>
            <person name="Meyers B.C."/>
            <person name="Michelmore R.W."/>
        </authorList>
    </citation>
    <scope>NUCLEOTIDE SEQUENCE [LARGE SCALE GENOMIC DNA]</scope>
    <source>
        <strain evidence="5">cv. Salinas</strain>
        <tissue evidence="4">Seedlings</tissue>
    </source>
</reference>
<feature type="domain" description="RRM" evidence="3">
    <location>
        <begin position="95"/>
        <end position="169"/>
    </location>
</feature>
<dbReference type="InterPro" id="IPR035979">
    <property type="entry name" value="RBD_domain_sf"/>
</dbReference>
<dbReference type="Pfam" id="PF00076">
    <property type="entry name" value="RRM_1"/>
    <property type="match status" value="1"/>
</dbReference>
<gene>
    <name evidence="4" type="ORF">LSAT_V11C200057440</name>
</gene>
<comment type="caution">
    <text evidence="4">The sequence shown here is derived from an EMBL/GenBank/DDBJ whole genome shotgun (WGS) entry which is preliminary data.</text>
</comment>
<evidence type="ECO:0000256" key="2">
    <source>
        <dbReference type="SAM" id="MobiDB-lite"/>
    </source>
</evidence>
<dbReference type="SUPFAM" id="SSF54928">
    <property type="entry name" value="RNA-binding domain, RBD"/>
    <property type="match status" value="1"/>
</dbReference>
<dbReference type="FunFam" id="3.30.70.330:FF:000820">
    <property type="entry name" value="RNA recognition motif-containing protein"/>
    <property type="match status" value="1"/>
</dbReference>
<dbReference type="PANTHER" id="PTHR32343:SF37">
    <property type="entry name" value="BINDING PARTNER OF ACD11 1"/>
    <property type="match status" value="1"/>
</dbReference>
<dbReference type="InterPro" id="IPR012677">
    <property type="entry name" value="Nucleotide-bd_a/b_plait_sf"/>
</dbReference>
<keyword evidence="5" id="KW-1185">Reference proteome</keyword>
<proteinExistence type="predicted"/>
<evidence type="ECO:0000313" key="4">
    <source>
        <dbReference type="EMBL" id="KAJ0220867.1"/>
    </source>
</evidence>
<keyword evidence="1" id="KW-0694">RNA-binding</keyword>
<dbReference type="Proteomes" id="UP000235145">
    <property type="component" value="Unassembled WGS sequence"/>
</dbReference>
<dbReference type="InterPro" id="IPR000504">
    <property type="entry name" value="RRM_dom"/>
</dbReference>
<name>A0A9R1W6K1_LACSA</name>
<organism evidence="4 5">
    <name type="scientific">Lactuca sativa</name>
    <name type="common">Garden lettuce</name>
    <dbReference type="NCBI Taxonomy" id="4236"/>
    <lineage>
        <taxon>Eukaryota</taxon>
        <taxon>Viridiplantae</taxon>
        <taxon>Streptophyta</taxon>
        <taxon>Embryophyta</taxon>
        <taxon>Tracheophyta</taxon>
        <taxon>Spermatophyta</taxon>
        <taxon>Magnoliopsida</taxon>
        <taxon>eudicotyledons</taxon>
        <taxon>Gunneridae</taxon>
        <taxon>Pentapetalae</taxon>
        <taxon>asterids</taxon>
        <taxon>campanulids</taxon>
        <taxon>Asterales</taxon>
        <taxon>Asteraceae</taxon>
        <taxon>Cichorioideae</taxon>
        <taxon>Cichorieae</taxon>
        <taxon>Lactucinae</taxon>
        <taxon>Lactuca</taxon>
    </lineage>
</organism>
<dbReference type="AlphaFoldDB" id="A0A9R1W6K1"/>
<accession>A0A9R1W6K1</accession>
<dbReference type="PROSITE" id="PS50102">
    <property type="entry name" value="RRM"/>
    <property type="match status" value="1"/>
</dbReference>
<dbReference type="GO" id="GO:0003723">
    <property type="term" value="F:RNA binding"/>
    <property type="evidence" value="ECO:0007669"/>
    <property type="project" value="UniProtKB-UniRule"/>
</dbReference>
<dbReference type="EMBL" id="NBSK02000002">
    <property type="protein sequence ID" value="KAJ0220867.1"/>
    <property type="molecule type" value="Genomic_DNA"/>
</dbReference>
<evidence type="ECO:0000259" key="3">
    <source>
        <dbReference type="PROSITE" id="PS50102"/>
    </source>
</evidence>